<dbReference type="Pfam" id="PF00990">
    <property type="entry name" value="GGDEF"/>
    <property type="match status" value="1"/>
</dbReference>
<dbReference type="SMART" id="SM00086">
    <property type="entry name" value="PAC"/>
    <property type="match status" value="1"/>
</dbReference>
<dbReference type="CDD" id="cd01949">
    <property type="entry name" value="GGDEF"/>
    <property type="match status" value="1"/>
</dbReference>
<comment type="caution">
    <text evidence="5">The sequence shown here is derived from an EMBL/GenBank/DDBJ whole genome shotgun (WGS) entry which is preliminary data.</text>
</comment>
<evidence type="ECO:0000259" key="1">
    <source>
        <dbReference type="PROSITE" id="PS50112"/>
    </source>
</evidence>
<dbReference type="EMBL" id="JYON01000002">
    <property type="protein sequence ID" value="KJH73219.1"/>
    <property type="molecule type" value="Genomic_DNA"/>
</dbReference>
<dbReference type="InterPro" id="IPR001633">
    <property type="entry name" value="EAL_dom"/>
</dbReference>
<protein>
    <submittedName>
        <fullName evidence="5">Diguanylate phosphodiesterase</fullName>
    </submittedName>
</protein>
<evidence type="ECO:0000259" key="2">
    <source>
        <dbReference type="PROSITE" id="PS50113"/>
    </source>
</evidence>
<feature type="domain" description="GGDEF" evidence="4">
    <location>
        <begin position="169"/>
        <end position="302"/>
    </location>
</feature>
<dbReference type="PATRIC" id="fig|1618023.3.peg.5068"/>
<dbReference type="STRING" id="1618023.UH38_02980"/>
<sequence length="568" mass="64173">MAKAEALQESEELYQNLYDFAPDAYLTIAADGKIVSINQYGAEALGYRKEELMDRDFSCLVYESDREHFQQLFTSIFSEKLALVETEVRKIRKDGSVIWERQRSQLISNDDGEPLELRMICRDITERKQVEEQLRQNAFHDALTGLPNRILFMDRLEQAIGHTKRHKDHLFAVLFLDLDRFKVINDSLGHLTGDRLLVELANRLKLCLRQSDTVARLGGDEFTILLPDIEDSNDAVRVAERIHEELSLPFALDANEIYTSASIGITLSTTGYDCAEEVLRDADIAMYRAKSQGAARYEIFNSDMHAQAVTLLQLETDLRLAIERQEFCLQYQPIIALESGKIAGFEALIRWQHPQKGLLLPDNFLLAAIETGLLVPLCQWVIRTACLEASQWRSQFPDLSLTINVNLASQHFQQSNLSQEIAQVLQDTNLDASMLKLEITESLIMASAEAATAMLYQLKDLGIDLSIDDFGTGYSSLARLHHFPIDELKIDRSFVNNMSNDPGNSEIVEAIIALAQKLNLDVTAEGIETSEQLAKLRALKCKYGQGFFFSCPLDSESVKELVLANPQW</sequence>
<dbReference type="PANTHER" id="PTHR44757">
    <property type="entry name" value="DIGUANYLATE CYCLASE DGCP"/>
    <property type="match status" value="1"/>
</dbReference>
<dbReference type="InterPro" id="IPR052155">
    <property type="entry name" value="Biofilm_reg_signaling"/>
</dbReference>
<dbReference type="CDD" id="cd01948">
    <property type="entry name" value="EAL"/>
    <property type="match status" value="1"/>
</dbReference>
<proteinExistence type="predicted"/>
<dbReference type="Gene3D" id="3.20.20.450">
    <property type="entry name" value="EAL domain"/>
    <property type="match status" value="1"/>
</dbReference>
<evidence type="ECO:0000313" key="6">
    <source>
        <dbReference type="Proteomes" id="UP000032452"/>
    </source>
</evidence>
<gene>
    <name evidence="5" type="ORF">UH38_02980</name>
</gene>
<dbReference type="SUPFAM" id="SSF141868">
    <property type="entry name" value="EAL domain-like"/>
    <property type="match status" value="1"/>
</dbReference>
<dbReference type="Pfam" id="PF00563">
    <property type="entry name" value="EAL"/>
    <property type="match status" value="1"/>
</dbReference>
<dbReference type="InterPro" id="IPR029787">
    <property type="entry name" value="Nucleotide_cyclase"/>
</dbReference>
<accession>A0A0D8ZXR1</accession>
<dbReference type="Gene3D" id="3.30.70.270">
    <property type="match status" value="1"/>
</dbReference>
<evidence type="ECO:0000259" key="4">
    <source>
        <dbReference type="PROSITE" id="PS50887"/>
    </source>
</evidence>
<dbReference type="NCBIfam" id="TIGR00229">
    <property type="entry name" value="sensory_box"/>
    <property type="match status" value="1"/>
</dbReference>
<dbReference type="InterPro" id="IPR035919">
    <property type="entry name" value="EAL_sf"/>
</dbReference>
<evidence type="ECO:0000259" key="3">
    <source>
        <dbReference type="PROSITE" id="PS50883"/>
    </source>
</evidence>
<dbReference type="PROSITE" id="PS50887">
    <property type="entry name" value="GGDEF"/>
    <property type="match status" value="1"/>
</dbReference>
<dbReference type="InterPro" id="IPR000014">
    <property type="entry name" value="PAS"/>
</dbReference>
<dbReference type="Proteomes" id="UP000032452">
    <property type="component" value="Unassembled WGS sequence"/>
</dbReference>
<feature type="domain" description="PAC" evidence="2">
    <location>
        <begin position="84"/>
        <end position="136"/>
    </location>
</feature>
<dbReference type="SMART" id="SM00091">
    <property type="entry name" value="PAS"/>
    <property type="match status" value="1"/>
</dbReference>
<keyword evidence="6" id="KW-1185">Reference proteome</keyword>
<evidence type="ECO:0000313" key="5">
    <source>
        <dbReference type="EMBL" id="KJH73219.1"/>
    </source>
</evidence>
<dbReference type="PROSITE" id="PS50112">
    <property type="entry name" value="PAS"/>
    <property type="match status" value="1"/>
</dbReference>
<dbReference type="InterPro" id="IPR043128">
    <property type="entry name" value="Rev_trsase/Diguanyl_cyclase"/>
</dbReference>
<dbReference type="Gene3D" id="3.30.450.20">
    <property type="entry name" value="PAS domain"/>
    <property type="match status" value="1"/>
</dbReference>
<dbReference type="InterPro" id="IPR001610">
    <property type="entry name" value="PAC"/>
</dbReference>
<dbReference type="AlphaFoldDB" id="A0A0D8ZXR1"/>
<feature type="domain" description="EAL" evidence="3">
    <location>
        <begin position="311"/>
        <end position="566"/>
    </location>
</feature>
<dbReference type="SUPFAM" id="SSF55785">
    <property type="entry name" value="PYP-like sensor domain (PAS domain)"/>
    <property type="match status" value="1"/>
</dbReference>
<organism evidence="5 6">
    <name type="scientific">Aliterella atlantica CENA595</name>
    <dbReference type="NCBI Taxonomy" id="1618023"/>
    <lineage>
        <taxon>Bacteria</taxon>
        <taxon>Bacillati</taxon>
        <taxon>Cyanobacteriota</taxon>
        <taxon>Cyanophyceae</taxon>
        <taxon>Chroococcidiopsidales</taxon>
        <taxon>Aliterellaceae</taxon>
        <taxon>Aliterella</taxon>
    </lineage>
</organism>
<dbReference type="PROSITE" id="PS50883">
    <property type="entry name" value="EAL"/>
    <property type="match status" value="1"/>
</dbReference>
<feature type="domain" description="PAS" evidence="1">
    <location>
        <begin position="10"/>
        <end position="80"/>
    </location>
</feature>
<dbReference type="SUPFAM" id="SSF55073">
    <property type="entry name" value="Nucleotide cyclase"/>
    <property type="match status" value="1"/>
</dbReference>
<dbReference type="FunFam" id="3.30.70.270:FF:000001">
    <property type="entry name" value="Diguanylate cyclase domain protein"/>
    <property type="match status" value="1"/>
</dbReference>
<dbReference type="CDD" id="cd00130">
    <property type="entry name" value="PAS"/>
    <property type="match status" value="1"/>
</dbReference>
<dbReference type="SMART" id="SM00052">
    <property type="entry name" value="EAL"/>
    <property type="match status" value="1"/>
</dbReference>
<dbReference type="PANTHER" id="PTHR44757:SF2">
    <property type="entry name" value="BIOFILM ARCHITECTURE MAINTENANCE PROTEIN MBAA"/>
    <property type="match status" value="1"/>
</dbReference>
<dbReference type="NCBIfam" id="TIGR00254">
    <property type="entry name" value="GGDEF"/>
    <property type="match status" value="1"/>
</dbReference>
<dbReference type="Pfam" id="PF13426">
    <property type="entry name" value="PAS_9"/>
    <property type="match status" value="1"/>
</dbReference>
<dbReference type="SMART" id="SM00267">
    <property type="entry name" value="GGDEF"/>
    <property type="match status" value="1"/>
</dbReference>
<dbReference type="PROSITE" id="PS50113">
    <property type="entry name" value="PAC"/>
    <property type="match status" value="1"/>
</dbReference>
<dbReference type="InterPro" id="IPR000160">
    <property type="entry name" value="GGDEF_dom"/>
</dbReference>
<dbReference type="InterPro" id="IPR035965">
    <property type="entry name" value="PAS-like_dom_sf"/>
</dbReference>
<name>A0A0D8ZXR1_9CYAN</name>
<reference evidence="5 6" key="1">
    <citation type="submission" date="2015-02" db="EMBL/GenBank/DDBJ databases">
        <title>Draft genome of a novel marine cyanobacterium (Chroococcales) isolated from South Atlantic Ocean.</title>
        <authorList>
            <person name="Rigonato J."/>
            <person name="Alvarenga D.O."/>
            <person name="Branco L.H."/>
            <person name="Varani A.M."/>
            <person name="Brandini F.P."/>
            <person name="Fiore M.F."/>
        </authorList>
    </citation>
    <scope>NUCLEOTIDE SEQUENCE [LARGE SCALE GENOMIC DNA]</scope>
    <source>
        <strain evidence="5 6">CENA595</strain>
    </source>
</reference>
<dbReference type="InterPro" id="IPR000700">
    <property type="entry name" value="PAS-assoc_C"/>
</dbReference>